<evidence type="ECO:0000313" key="9">
    <source>
        <dbReference type="Proteomes" id="UP001597532"/>
    </source>
</evidence>
<gene>
    <name evidence="5" type="primary">recX</name>
    <name evidence="8" type="ORF">ACFS1K_14440</name>
</gene>
<comment type="function">
    <text evidence="5">Modulates RecA activity.</text>
</comment>
<evidence type="ECO:0000256" key="2">
    <source>
        <dbReference type="ARBA" id="ARBA00009695"/>
    </source>
</evidence>
<comment type="similarity">
    <text evidence="2 5">Belongs to the RecX family.</text>
</comment>
<feature type="domain" description="RecX third three-helical" evidence="7">
    <location>
        <begin position="107"/>
        <end position="151"/>
    </location>
</feature>
<keyword evidence="9" id="KW-1185">Reference proteome</keyword>
<sequence length="160" mass="19311">MTQLYKSYSVTEATKKLESYCVYQDRCHKEVITKLREMRMIPEAIDQIMGQLIQNNYLNEERFAKSFARGKFNIKKWGRNRIVNELKQRDISKFNIKIALEEIDNGEYYKTFNALAKKRLTEIKEKDVQKRRKKLADYLFYRGWESNMVYEKIGELIPFK</sequence>
<accession>A0ABW5VKW4</accession>
<organism evidence="8 9">
    <name type="scientific">Arenibacter antarcticus</name>
    <dbReference type="NCBI Taxonomy" id="2040469"/>
    <lineage>
        <taxon>Bacteria</taxon>
        <taxon>Pseudomonadati</taxon>
        <taxon>Bacteroidota</taxon>
        <taxon>Flavobacteriia</taxon>
        <taxon>Flavobacteriales</taxon>
        <taxon>Flavobacteriaceae</taxon>
        <taxon>Arenibacter</taxon>
    </lineage>
</organism>
<dbReference type="InterPro" id="IPR003783">
    <property type="entry name" value="Regulatory_RecX"/>
</dbReference>
<proteinExistence type="inferred from homology"/>
<evidence type="ECO:0000256" key="3">
    <source>
        <dbReference type="ARBA" id="ARBA00018111"/>
    </source>
</evidence>
<dbReference type="RefSeq" id="WP_251806180.1">
    <property type="nucleotide sequence ID" value="NZ_CP166679.1"/>
</dbReference>
<dbReference type="InterPro" id="IPR053924">
    <property type="entry name" value="RecX_HTH_2nd"/>
</dbReference>
<reference evidence="9" key="1">
    <citation type="journal article" date="2019" name="Int. J. Syst. Evol. Microbiol.">
        <title>The Global Catalogue of Microorganisms (GCM) 10K type strain sequencing project: providing services to taxonomists for standard genome sequencing and annotation.</title>
        <authorList>
            <consortium name="The Broad Institute Genomics Platform"/>
            <consortium name="The Broad Institute Genome Sequencing Center for Infectious Disease"/>
            <person name="Wu L."/>
            <person name="Ma J."/>
        </authorList>
    </citation>
    <scope>NUCLEOTIDE SEQUENCE [LARGE SCALE GENOMIC DNA]</scope>
    <source>
        <strain evidence="9">KCTC 52924</strain>
    </source>
</reference>
<keyword evidence="4 5" id="KW-0963">Cytoplasm</keyword>
<name>A0ABW5VKW4_9FLAO</name>
<dbReference type="PANTHER" id="PTHR33602:SF1">
    <property type="entry name" value="REGULATORY PROTEIN RECX FAMILY PROTEIN"/>
    <property type="match status" value="1"/>
</dbReference>
<dbReference type="InterPro" id="IPR036388">
    <property type="entry name" value="WH-like_DNA-bd_sf"/>
</dbReference>
<dbReference type="HAMAP" id="MF_01114">
    <property type="entry name" value="RecX"/>
    <property type="match status" value="1"/>
</dbReference>
<protein>
    <recommendedName>
        <fullName evidence="3 5">Regulatory protein RecX</fullName>
    </recommendedName>
</protein>
<dbReference type="Proteomes" id="UP001597532">
    <property type="component" value="Unassembled WGS sequence"/>
</dbReference>
<comment type="caution">
    <text evidence="8">The sequence shown here is derived from an EMBL/GenBank/DDBJ whole genome shotgun (WGS) entry which is preliminary data.</text>
</comment>
<dbReference type="InterPro" id="IPR053925">
    <property type="entry name" value="RecX_HTH_3rd"/>
</dbReference>
<dbReference type="Gene3D" id="1.10.10.10">
    <property type="entry name" value="Winged helix-like DNA-binding domain superfamily/Winged helix DNA-binding domain"/>
    <property type="match status" value="1"/>
</dbReference>
<dbReference type="PANTHER" id="PTHR33602">
    <property type="entry name" value="REGULATORY PROTEIN RECX FAMILY PROTEIN"/>
    <property type="match status" value="1"/>
</dbReference>
<feature type="domain" description="RecX second three-helical" evidence="6">
    <location>
        <begin position="59"/>
        <end position="100"/>
    </location>
</feature>
<evidence type="ECO:0000259" key="7">
    <source>
        <dbReference type="Pfam" id="PF21981"/>
    </source>
</evidence>
<evidence type="ECO:0000256" key="4">
    <source>
        <dbReference type="ARBA" id="ARBA00022490"/>
    </source>
</evidence>
<evidence type="ECO:0000313" key="8">
    <source>
        <dbReference type="EMBL" id="MFD2790970.1"/>
    </source>
</evidence>
<evidence type="ECO:0000259" key="6">
    <source>
        <dbReference type="Pfam" id="PF02631"/>
    </source>
</evidence>
<dbReference type="Pfam" id="PF21981">
    <property type="entry name" value="RecX_HTH3"/>
    <property type="match status" value="1"/>
</dbReference>
<dbReference type="Pfam" id="PF02631">
    <property type="entry name" value="RecX_HTH2"/>
    <property type="match status" value="1"/>
</dbReference>
<evidence type="ECO:0000256" key="1">
    <source>
        <dbReference type="ARBA" id="ARBA00004496"/>
    </source>
</evidence>
<evidence type="ECO:0000256" key="5">
    <source>
        <dbReference type="HAMAP-Rule" id="MF_01114"/>
    </source>
</evidence>
<dbReference type="EMBL" id="JBHUOK010000032">
    <property type="protein sequence ID" value="MFD2790970.1"/>
    <property type="molecule type" value="Genomic_DNA"/>
</dbReference>
<comment type="subcellular location">
    <subcellularLocation>
        <location evidence="1 5">Cytoplasm</location>
    </subcellularLocation>
</comment>